<evidence type="ECO:0000256" key="1">
    <source>
        <dbReference type="SAM" id="Phobius"/>
    </source>
</evidence>
<keyword evidence="1" id="KW-0472">Membrane</keyword>
<sequence length="217" mass="25180">MEVRIMCRPEPKELVNLKRVILYIGALSQAASFILGCYYTLLHLYEASESAKCYVFEKLGECHPIEYDLTEYVILTMDYVIFFLLPAAYRLGIGFTVMDHRNPTGTVLRLGRSFYKLMYPALLPSIYYFLASVFWYGSTLNRILQHHVPVALWTEVLLSSLGLLFMFYLLITQMLSLQLCCNLYKETEAVIKFADEVQRVIPALPHGLRIPRRLQHH</sequence>
<keyword evidence="1" id="KW-1133">Transmembrane helix</keyword>
<reference evidence="2 3" key="2">
    <citation type="journal article" date="2019" name="G3 (Bethesda)">
        <title>Hybrid Assembly of the Genome of the Entomopathogenic Nematode Steinernema carpocapsae Identifies the X-Chromosome.</title>
        <authorList>
            <person name="Serra L."/>
            <person name="Macchietto M."/>
            <person name="Macias-Munoz A."/>
            <person name="McGill C.J."/>
            <person name="Rodriguez I.M."/>
            <person name="Rodriguez B."/>
            <person name="Murad R."/>
            <person name="Mortazavi A."/>
        </authorList>
    </citation>
    <scope>NUCLEOTIDE SEQUENCE [LARGE SCALE GENOMIC DNA]</scope>
    <source>
        <strain evidence="2 3">ALL</strain>
    </source>
</reference>
<feature type="transmembrane region" description="Helical" evidence="1">
    <location>
        <begin position="20"/>
        <end position="41"/>
    </location>
</feature>
<gene>
    <name evidence="2" type="ORF">L596_009190</name>
</gene>
<feature type="transmembrane region" description="Helical" evidence="1">
    <location>
        <begin position="79"/>
        <end position="97"/>
    </location>
</feature>
<comment type="caution">
    <text evidence="2">The sequence shown here is derived from an EMBL/GenBank/DDBJ whole genome shotgun (WGS) entry which is preliminary data.</text>
</comment>
<dbReference type="Proteomes" id="UP000298663">
    <property type="component" value="Unassembled WGS sequence"/>
</dbReference>
<evidence type="ECO:0000313" key="3">
    <source>
        <dbReference type="Proteomes" id="UP000298663"/>
    </source>
</evidence>
<dbReference type="AlphaFoldDB" id="A0A4V6XWM0"/>
<dbReference type="EMBL" id="AZBU02000002">
    <property type="protein sequence ID" value="TKR94965.1"/>
    <property type="molecule type" value="Genomic_DNA"/>
</dbReference>
<reference evidence="2 3" key="1">
    <citation type="journal article" date="2015" name="Genome Biol.">
        <title>Comparative genomics of Steinernema reveals deeply conserved gene regulatory networks.</title>
        <authorList>
            <person name="Dillman A.R."/>
            <person name="Macchietto M."/>
            <person name="Porter C.F."/>
            <person name="Rogers A."/>
            <person name="Williams B."/>
            <person name="Antoshechkin I."/>
            <person name="Lee M.M."/>
            <person name="Goodwin Z."/>
            <person name="Lu X."/>
            <person name="Lewis E.E."/>
            <person name="Goodrich-Blair H."/>
            <person name="Stock S.P."/>
            <person name="Adams B.J."/>
            <person name="Sternberg P.W."/>
            <person name="Mortazavi A."/>
        </authorList>
    </citation>
    <scope>NUCLEOTIDE SEQUENCE [LARGE SCALE GENOMIC DNA]</scope>
    <source>
        <strain evidence="2 3">ALL</strain>
    </source>
</reference>
<feature type="transmembrane region" description="Helical" evidence="1">
    <location>
        <begin position="117"/>
        <end position="138"/>
    </location>
</feature>
<organism evidence="2 3">
    <name type="scientific">Steinernema carpocapsae</name>
    <name type="common">Entomopathogenic nematode</name>
    <dbReference type="NCBI Taxonomy" id="34508"/>
    <lineage>
        <taxon>Eukaryota</taxon>
        <taxon>Metazoa</taxon>
        <taxon>Ecdysozoa</taxon>
        <taxon>Nematoda</taxon>
        <taxon>Chromadorea</taxon>
        <taxon>Rhabditida</taxon>
        <taxon>Tylenchina</taxon>
        <taxon>Panagrolaimomorpha</taxon>
        <taxon>Strongyloidoidea</taxon>
        <taxon>Steinernematidae</taxon>
        <taxon>Steinernema</taxon>
    </lineage>
</organism>
<name>A0A4V6XWM0_STECR</name>
<keyword evidence="1" id="KW-0812">Transmembrane</keyword>
<accession>A0A4V6XWM0</accession>
<keyword evidence="3" id="KW-1185">Reference proteome</keyword>
<protein>
    <submittedName>
        <fullName evidence="2">Uncharacterized protein</fullName>
    </submittedName>
</protein>
<feature type="transmembrane region" description="Helical" evidence="1">
    <location>
        <begin position="150"/>
        <end position="171"/>
    </location>
</feature>
<proteinExistence type="predicted"/>
<evidence type="ECO:0000313" key="2">
    <source>
        <dbReference type="EMBL" id="TKR94965.1"/>
    </source>
</evidence>